<dbReference type="RefSeq" id="WP_323454758.1">
    <property type="nucleotide sequence ID" value="NZ_JAYFUI010000197.1"/>
</dbReference>
<sequence length="648" mass="71030">MSKLAAPWSACCTTCVAIEGLEITARHTIDRCDSPRQLTNLPVVGGRKPSLKSAPTPNKMKGRGMPGKARIFVYCCAIFGVLGQLPSFAAEPPNEQQGEQGPSQAAPATILDQSTLQIAEQPSLIDRLNLRYNNVVEHCDDGASALHCSGIILRRSTFSPSFSFWTHSPAAKALGSVTFSWLRADGTSNSDDLSSGFIFMDNSTARAAGYALQTPRCIYPFMAGTQGAAAGRWLHGCGPTKTEIWQHKDESSCMIKATPATDPDGWAADFKGGGLDRSKQCSLSVQVPEQLITSLKVRASHSDIAKAYGNELLIPTWDENYSKQLPIEAFFYNTAKSGAFENALKLRDAFYNETFRLVPIVGLDLGATDKQVFKPLSRDQQGMATANGLNLRYANTRNDCEFKAPLYCNGVILRTTTFSPNFRAWNPSQKSVDSGAVSFSYLRTDLGITTLAWNTLNQGLIFNELDAVKQPRMYPITPLCMYPTDAASWNRGANGCGIHSQYGAISDKCAPKNITNLEQLQRHFHSVADNGAYFNERNKHQCSLAINLTEFNLASVSRKSILNAQQQLHHNELIVGTWPQNIPDLLPLEAFFYQYKDDNTAKPAIEQAKGMQKDLLTTANGLWKPVIRLNLAAPSGGAFATYRAQDQN</sequence>
<proteinExistence type="predicted"/>
<reference evidence="2 3" key="1">
    <citation type="submission" date="2023-12" db="EMBL/GenBank/DDBJ databases">
        <title>Pseudomonas machongensis sp. nov., isolated from wilted pepper plants (Capsicum annuum).</title>
        <authorList>
            <person name="Qiu M."/>
            <person name="Li Y."/>
            <person name="Liu Q."/>
            <person name="Zhang X."/>
            <person name="Huang Y."/>
            <person name="Guo R."/>
            <person name="Hu M."/>
            <person name="Zhou J."/>
            <person name="Zhou X."/>
        </authorList>
    </citation>
    <scope>NUCLEOTIDE SEQUENCE [LARGE SCALE GENOMIC DNA]</scope>
    <source>
        <strain evidence="2 3">MH2</strain>
    </source>
</reference>
<comment type="caution">
    <text evidence="2">The sequence shown here is derived from an EMBL/GenBank/DDBJ whole genome shotgun (WGS) entry which is preliminary data.</text>
</comment>
<evidence type="ECO:0000256" key="1">
    <source>
        <dbReference type="SAM" id="MobiDB-lite"/>
    </source>
</evidence>
<feature type="region of interest" description="Disordered" evidence="1">
    <location>
        <begin position="43"/>
        <end position="62"/>
    </location>
</feature>
<evidence type="ECO:0000313" key="2">
    <source>
        <dbReference type="EMBL" id="MEA5674842.1"/>
    </source>
</evidence>
<dbReference type="Proteomes" id="UP001302573">
    <property type="component" value="Unassembled WGS sequence"/>
</dbReference>
<dbReference type="EMBL" id="JAYFUI010000197">
    <property type="protein sequence ID" value="MEA5674842.1"/>
    <property type="molecule type" value="Genomic_DNA"/>
</dbReference>
<name>A0ABU5VN85_9PSED</name>
<protein>
    <submittedName>
        <fullName evidence="2">Uncharacterized protein</fullName>
    </submittedName>
</protein>
<organism evidence="2 3">
    <name type="scientific">Pseudomonas machongensis</name>
    <dbReference type="NCBI Taxonomy" id="3110229"/>
    <lineage>
        <taxon>Bacteria</taxon>
        <taxon>Pseudomonadati</taxon>
        <taxon>Pseudomonadota</taxon>
        <taxon>Gammaproteobacteria</taxon>
        <taxon>Pseudomonadales</taxon>
        <taxon>Pseudomonadaceae</taxon>
        <taxon>Pseudomonas</taxon>
    </lineage>
</organism>
<keyword evidence="3" id="KW-1185">Reference proteome</keyword>
<accession>A0ABU5VN85</accession>
<evidence type="ECO:0000313" key="3">
    <source>
        <dbReference type="Proteomes" id="UP001302573"/>
    </source>
</evidence>
<gene>
    <name evidence="2" type="ORF">VA602_26365</name>
</gene>